<keyword evidence="3" id="KW-1185">Reference proteome</keyword>
<dbReference type="PRINTS" id="PR01301">
    <property type="entry name" value="RGSPROTEIN"/>
</dbReference>
<dbReference type="InterPro" id="IPR044926">
    <property type="entry name" value="RGS_subdomain_2"/>
</dbReference>
<dbReference type="PANTHER" id="PTHR10845:SF155">
    <property type="entry name" value="REGULATOR OF G-PROTEIN SIGNALING 18"/>
    <property type="match status" value="1"/>
</dbReference>
<reference evidence="2" key="1">
    <citation type="journal article" date="2021" name="Cell">
        <title>Tracing the genetic footprints of vertebrate landing in non-teleost ray-finned fishes.</title>
        <authorList>
            <person name="Bi X."/>
            <person name="Wang K."/>
            <person name="Yang L."/>
            <person name="Pan H."/>
            <person name="Jiang H."/>
            <person name="Wei Q."/>
            <person name="Fang M."/>
            <person name="Yu H."/>
            <person name="Zhu C."/>
            <person name="Cai Y."/>
            <person name="He Y."/>
            <person name="Gan X."/>
            <person name="Zeng H."/>
            <person name="Yu D."/>
            <person name="Zhu Y."/>
            <person name="Jiang H."/>
            <person name="Qiu Q."/>
            <person name="Yang H."/>
            <person name="Zhang Y.E."/>
            <person name="Wang W."/>
            <person name="Zhu M."/>
            <person name="He S."/>
            <person name="Zhang G."/>
        </authorList>
    </citation>
    <scope>NUCLEOTIDE SEQUENCE</scope>
    <source>
        <strain evidence="2">Pddl_001</strain>
    </source>
</reference>
<dbReference type="Pfam" id="PF00615">
    <property type="entry name" value="RGS"/>
    <property type="match status" value="2"/>
</dbReference>
<evidence type="ECO:0000313" key="3">
    <source>
        <dbReference type="Proteomes" id="UP001166093"/>
    </source>
</evidence>
<protein>
    <submittedName>
        <fullName evidence="2">RGS18 protein</fullName>
    </submittedName>
</protein>
<evidence type="ECO:0000313" key="2">
    <source>
        <dbReference type="EMBL" id="MBN3271454.1"/>
    </source>
</evidence>
<dbReference type="PANTHER" id="PTHR10845">
    <property type="entry name" value="REGULATOR OF G PROTEIN SIGNALING"/>
    <property type="match status" value="1"/>
</dbReference>
<dbReference type="InterPro" id="IPR016137">
    <property type="entry name" value="RGS"/>
</dbReference>
<feature type="non-terminal residue" evidence="2">
    <location>
        <position position="269"/>
    </location>
</feature>
<dbReference type="Gene3D" id="1.10.167.10">
    <property type="entry name" value="Regulator of G-protein Signalling 4, domain 2"/>
    <property type="match status" value="2"/>
</dbReference>
<organism evidence="2 3">
    <name type="scientific">Polyodon spathula</name>
    <name type="common">North American paddlefish</name>
    <name type="synonym">Squalus spathula</name>
    <dbReference type="NCBI Taxonomy" id="7913"/>
    <lineage>
        <taxon>Eukaryota</taxon>
        <taxon>Metazoa</taxon>
        <taxon>Chordata</taxon>
        <taxon>Craniata</taxon>
        <taxon>Vertebrata</taxon>
        <taxon>Euteleostomi</taxon>
        <taxon>Actinopterygii</taxon>
        <taxon>Chondrostei</taxon>
        <taxon>Acipenseriformes</taxon>
        <taxon>Polyodontidae</taxon>
        <taxon>Polyodon</taxon>
    </lineage>
</organism>
<sequence length="269" mass="30903">EKNVEIMVFLFPQLKISAQKEEPSFKMLSPCDCPVIKKENKTRVKEKEMKNRLSLLLTKSESHENVNPQSMKSLATASISPEEALKWSDSFEKLLANKDGLDTFTTFLKSQFSEENIEFWLACEDFKKNKSTKLASQAKKIYSVYIETAAPKEIHSLTNDPSTVGFLSRKCDSNFNGSQVEANGKVNIDFSTRQIIKQNVRNPKQSCFDAAQSVIYSLMKKDCYPRFLNSDIYLNLIQKKPPSNMFRRRSRSCVFNDRTEAETDFGIWL</sequence>
<dbReference type="SUPFAM" id="SSF48097">
    <property type="entry name" value="Regulator of G-protein signaling, RGS"/>
    <property type="match status" value="1"/>
</dbReference>
<name>A0ABS2XB56_POLSP</name>
<dbReference type="PROSITE" id="PS50132">
    <property type="entry name" value="RGS"/>
    <property type="match status" value="1"/>
</dbReference>
<dbReference type="Proteomes" id="UP001166093">
    <property type="component" value="Unassembled WGS sequence"/>
</dbReference>
<dbReference type="InterPro" id="IPR024066">
    <property type="entry name" value="RGS_subdom1/3"/>
</dbReference>
<gene>
    <name evidence="2" type="primary">Rgs18_0</name>
    <name evidence="2" type="ORF">GTO93_0003166</name>
</gene>
<dbReference type="Gene3D" id="1.10.196.10">
    <property type="match status" value="2"/>
</dbReference>
<dbReference type="EMBL" id="JAAWVQ010011140">
    <property type="protein sequence ID" value="MBN3271454.1"/>
    <property type="molecule type" value="Genomic_DNA"/>
</dbReference>
<dbReference type="SMART" id="SM00315">
    <property type="entry name" value="RGS"/>
    <property type="match status" value="1"/>
</dbReference>
<accession>A0ABS2XB56</accession>
<evidence type="ECO:0000259" key="1">
    <source>
        <dbReference type="PROSITE" id="PS50132"/>
    </source>
</evidence>
<feature type="non-terminal residue" evidence="2">
    <location>
        <position position="1"/>
    </location>
</feature>
<comment type="caution">
    <text evidence="2">The sequence shown here is derived from an EMBL/GenBank/DDBJ whole genome shotgun (WGS) entry which is preliminary data.</text>
</comment>
<dbReference type="InterPro" id="IPR036305">
    <property type="entry name" value="RGS_sf"/>
</dbReference>
<feature type="domain" description="RGS" evidence="1">
    <location>
        <begin position="90"/>
        <end position="237"/>
    </location>
</feature>
<proteinExistence type="predicted"/>